<dbReference type="InterPro" id="IPR002560">
    <property type="entry name" value="Transposase_DDE"/>
</dbReference>
<evidence type="ECO:0000259" key="1">
    <source>
        <dbReference type="Pfam" id="PF01610"/>
    </source>
</evidence>
<evidence type="ECO:0000313" key="3">
    <source>
        <dbReference type="EMBL" id="SHJ83764.1"/>
    </source>
</evidence>
<dbReference type="EMBL" id="FQZB01000011">
    <property type="protein sequence ID" value="SHJ83764.1"/>
    <property type="molecule type" value="Genomic_DNA"/>
</dbReference>
<dbReference type="OrthoDB" id="287363at2"/>
<dbReference type="InterPro" id="IPR047951">
    <property type="entry name" value="Transpos_ISL3"/>
</dbReference>
<evidence type="ECO:0000259" key="2">
    <source>
        <dbReference type="Pfam" id="PF14690"/>
    </source>
</evidence>
<dbReference type="PANTHER" id="PTHR33498">
    <property type="entry name" value="TRANSPOSASE FOR INSERTION SEQUENCE ELEMENT IS1557"/>
    <property type="match status" value="1"/>
</dbReference>
<reference evidence="3 4" key="1">
    <citation type="submission" date="2016-11" db="EMBL/GenBank/DDBJ databases">
        <authorList>
            <person name="Jaros S."/>
            <person name="Januszkiewicz K."/>
            <person name="Wedrychowicz H."/>
        </authorList>
    </citation>
    <scope>NUCLEOTIDE SEQUENCE [LARGE SCALE GENOMIC DNA]</scope>
    <source>
        <strain evidence="3 4">DSM 21758</strain>
    </source>
</reference>
<dbReference type="Pfam" id="PF01610">
    <property type="entry name" value="DDE_Tnp_ISL3"/>
    <property type="match status" value="1"/>
</dbReference>
<dbReference type="GO" id="GO:0008270">
    <property type="term" value="F:zinc ion binding"/>
    <property type="evidence" value="ECO:0007669"/>
    <property type="project" value="UniProtKB-KW"/>
</dbReference>
<feature type="domain" description="Transposase IS204/IS1001/IS1096/IS1165 zinc-finger" evidence="2">
    <location>
        <begin position="34"/>
        <end position="76"/>
    </location>
</feature>
<organism evidence="3 4">
    <name type="scientific">Clostridium cavendishii DSM 21758</name>
    <dbReference type="NCBI Taxonomy" id="1121302"/>
    <lineage>
        <taxon>Bacteria</taxon>
        <taxon>Bacillati</taxon>
        <taxon>Bacillota</taxon>
        <taxon>Clostridia</taxon>
        <taxon>Eubacteriales</taxon>
        <taxon>Clostridiaceae</taxon>
        <taxon>Clostridium</taxon>
    </lineage>
</organism>
<accession>A0A1M6MK46</accession>
<keyword evidence="3" id="KW-0863">Zinc-finger</keyword>
<name>A0A1M6MK46_9CLOT</name>
<dbReference type="STRING" id="1121302.SAMN02745163_02667"/>
<evidence type="ECO:0000313" key="4">
    <source>
        <dbReference type="Proteomes" id="UP000184310"/>
    </source>
</evidence>
<dbReference type="Pfam" id="PF14690">
    <property type="entry name" value="Zn_ribbon_ISL3"/>
    <property type="match status" value="1"/>
</dbReference>
<gene>
    <name evidence="3" type="ORF">SAMN02745163_02667</name>
</gene>
<sequence>MINEAFLSNFTVEKLEVNEERVLIILKLNNFEAKCTWCGKSTSKVHSKYERKILDLPILDKYIRPIVRERRFFCNNDSCPRKIFSEEFSEFLLRYKRLTERLSNYLFKLGLSQSDNQCHMLFKKYIPVSYSSILRLTKNYNITVKYDAEFIAIDDFSFRKGVTFGSIICDLKTGKPIDIINSRNLDDVTAHLKLYKNVKIVSRDRFKTYAKVLDNLQFDLLK</sequence>
<keyword evidence="4" id="KW-1185">Reference proteome</keyword>
<protein>
    <submittedName>
        <fullName evidence="3">Zinc-finger of transposase IS204/IS1001/IS1096/IS1165</fullName>
    </submittedName>
</protein>
<dbReference type="AlphaFoldDB" id="A0A1M6MK46"/>
<dbReference type="InterPro" id="IPR029261">
    <property type="entry name" value="Transposase_Znf"/>
</dbReference>
<feature type="domain" description="Transposase IS204/IS1001/IS1096/IS1165 DDE" evidence="1">
    <location>
        <begin position="151"/>
        <end position="214"/>
    </location>
</feature>
<dbReference type="RefSeq" id="WP_072988455.1">
    <property type="nucleotide sequence ID" value="NZ_FQZB01000011.1"/>
</dbReference>
<dbReference type="Proteomes" id="UP000184310">
    <property type="component" value="Unassembled WGS sequence"/>
</dbReference>
<keyword evidence="3" id="KW-0479">Metal-binding</keyword>
<dbReference type="PANTHER" id="PTHR33498:SF1">
    <property type="entry name" value="TRANSPOSASE FOR INSERTION SEQUENCE ELEMENT IS1557"/>
    <property type="match status" value="1"/>
</dbReference>
<proteinExistence type="predicted"/>
<keyword evidence="3" id="KW-0862">Zinc</keyword>